<dbReference type="AlphaFoldDB" id="A0A8X9A317"/>
<accession>A0A8X9A317</accession>
<name>A0A8X9A317_SALSN</name>
<proteinExistence type="predicted"/>
<evidence type="ECO:0000313" key="4">
    <source>
        <dbReference type="Proteomes" id="UP000298416"/>
    </source>
</evidence>
<evidence type="ECO:0000313" key="3">
    <source>
        <dbReference type="EMBL" id="KAG6425024.1"/>
    </source>
</evidence>
<gene>
    <name evidence="3" type="ORF">SASPL_115447</name>
</gene>
<dbReference type="EMBL" id="PNBA02000005">
    <property type="protein sequence ID" value="KAG6425024.1"/>
    <property type="molecule type" value="Genomic_DNA"/>
</dbReference>
<organism evidence="3">
    <name type="scientific">Salvia splendens</name>
    <name type="common">Scarlet sage</name>
    <dbReference type="NCBI Taxonomy" id="180675"/>
    <lineage>
        <taxon>Eukaryota</taxon>
        <taxon>Viridiplantae</taxon>
        <taxon>Streptophyta</taxon>
        <taxon>Embryophyta</taxon>
        <taxon>Tracheophyta</taxon>
        <taxon>Spermatophyta</taxon>
        <taxon>Magnoliopsida</taxon>
        <taxon>eudicotyledons</taxon>
        <taxon>Gunneridae</taxon>
        <taxon>Pentapetalae</taxon>
        <taxon>asterids</taxon>
        <taxon>lamiids</taxon>
        <taxon>Lamiales</taxon>
        <taxon>Lamiaceae</taxon>
        <taxon>Nepetoideae</taxon>
        <taxon>Mentheae</taxon>
        <taxon>Salviinae</taxon>
        <taxon>Salvia</taxon>
        <taxon>Salvia subgen. Calosphace</taxon>
        <taxon>core Calosphace</taxon>
    </lineage>
</organism>
<keyword evidence="4" id="KW-1185">Reference proteome</keyword>
<evidence type="ECO:0000259" key="2">
    <source>
        <dbReference type="Pfam" id="PF25352"/>
    </source>
</evidence>
<comment type="caution">
    <text evidence="3">The sequence shown here is derived from an EMBL/GenBank/DDBJ whole genome shotgun (WGS) entry which is preliminary data.</text>
</comment>
<reference evidence="3" key="2">
    <citation type="submission" date="2020-08" db="EMBL/GenBank/DDBJ databases">
        <title>Plant Genome Project.</title>
        <authorList>
            <person name="Zhang R.-G."/>
        </authorList>
    </citation>
    <scope>NUCLEOTIDE SEQUENCE</scope>
    <source>
        <strain evidence="3">Huo1</strain>
        <tissue evidence="3">Leaf</tissue>
    </source>
</reference>
<feature type="domain" description="Probable ubiquitin-like-specific protease 2A/B PH" evidence="2">
    <location>
        <begin position="133"/>
        <end position="216"/>
    </location>
</feature>
<dbReference type="Proteomes" id="UP000298416">
    <property type="component" value="Unassembled WGS sequence"/>
</dbReference>
<reference evidence="3" key="1">
    <citation type="submission" date="2018-01" db="EMBL/GenBank/DDBJ databases">
        <authorList>
            <person name="Mao J.F."/>
        </authorList>
    </citation>
    <scope>NUCLEOTIDE SEQUENCE</scope>
    <source>
        <strain evidence="3">Huo1</strain>
        <tissue evidence="3">Leaf</tissue>
    </source>
</reference>
<dbReference type="InterPro" id="IPR057375">
    <property type="entry name" value="ULP2A/B_PH"/>
</dbReference>
<feature type="region of interest" description="Disordered" evidence="1">
    <location>
        <begin position="1"/>
        <end position="26"/>
    </location>
</feature>
<evidence type="ECO:0000256" key="1">
    <source>
        <dbReference type="SAM" id="MobiDB-lite"/>
    </source>
</evidence>
<protein>
    <recommendedName>
        <fullName evidence="2">Probable ubiquitin-like-specific protease 2A/B PH domain-containing protein</fullName>
    </recommendedName>
</protein>
<feature type="compositionally biased region" description="Low complexity" evidence="1">
    <location>
        <begin position="9"/>
        <end position="24"/>
    </location>
</feature>
<sequence length="222" mass="24585">MRKRRNASKKSAAAAQGSAASSMNIGGGGSNNNMFSAFEFSNDEELQVEAHAREAVAKFGIQSPSNKSVRRPKSIDKYDFLVCFTQGIQSKQKHLVNDDELGVAATDGEISLGSSNHEPRTLSPLECQSPEAVVVVAPYYVKLEKKYHRGCVFTFSQRCIRLQGLPLCDRKGTHCVEWPTSDILNIEHQHYDKGEVINLQLRYKDANGDETGSSTLGYLLYH</sequence>
<dbReference type="Pfam" id="PF25352">
    <property type="entry name" value="PH_ULP"/>
    <property type="match status" value="1"/>
</dbReference>